<dbReference type="HOGENOM" id="CLU_076312_7_2_9"/>
<name>V2Z3K2_9FIRM</name>
<dbReference type="Proteomes" id="UP000018227">
    <property type="component" value="Unassembled WGS sequence"/>
</dbReference>
<dbReference type="EMBL" id="ACIL03000022">
    <property type="protein sequence ID" value="ESL01520.1"/>
    <property type="molecule type" value="Genomic_DNA"/>
</dbReference>
<dbReference type="Gene3D" id="3.90.1570.10">
    <property type="entry name" value="tt1808, chain A"/>
    <property type="match status" value="1"/>
</dbReference>
<evidence type="ECO:0000313" key="2">
    <source>
        <dbReference type="EMBL" id="ESL01520.1"/>
    </source>
</evidence>
<feature type="domain" description="Putative restriction endonuclease" evidence="1">
    <location>
        <begin position="3"/>
        <end position="48"/>
    </location>
</feature>
<dbReference type="AlphaFoldDB" id="V2Z3K2"/>
<evidence type="ECO:0000313" key="3">
    <source>
        <dbReference type="Proteomes" id="UP000018227"/>
    </source>
</evidence>
<sequence length="63" mass="7651">MLKLNLYAEAGVKEYWIVDPAKESVWVYYFEESEFKAETYSFKDEIKVNIYNDLYIDFSEFID</sequence>
<proteinExistence type="predicted"/>
<dbReference type="InterPro" id="IPR011335">
    <property type="entry name" value="Restrct_endonuc-II-like"/>
</dbReference>
<dbReference type="eggNOG" id="COG4636">
    <property type="taxonomic scope" value="Bacteria"/>
</dbReference>
<gene>
    <name evidence="2" type="ORF">GCWU0000282_003274</name>
</gene>
<reference evidence="2 3" key="1">
    <citation type="submission" date="2013-06" db="EMBL/GenBank/DDBJ databases">
        <authorList>
            <person name="Weinstock G."/>
            <person name="Sodergren E."/>
            <person name="Clifton S."/>
            <person name="Fulton L."/>
            <person name="Fulton B."/>
            <person name="Courtney L."/>
            <person name="Fronick C."/>
            <person name="Harrison M."/>
            <person name="Strong C."/>
            <person name="Farmer C."/>
            <person name="Delahaunty K."/>
            <person name="Markovic C."/>
            <person name="Hall O."/>
            <person name="Minx P."/>
            <person name="Tomlinson C."/>
            <person name="Mitreva M."/>
            <person name="Nelson J."/>
            <person name="Hou S."/>
            <person name="Wollam A."/>
            <person name="Pepin K.H."/>
            <person name="Johnson M."/>
            <person name="Bhonagiri V."/>
            <person name="Nash W.E."/>
            <person name="Warren W."/>
            <person name="Chinwalla A."/>
            <person name="Mardis E.R."/>
            <person name="Wilson R.K."/>
        </authorList>
    </citation>
    <scope>NUCLEOTIDE SEQUENCE [LARGE SCALE GENOMIC DNA]</scope>
    <source>
        <strain evidence="2 3">ATCC 51271</strain>
    </source>
</reference>
<dbReference type="CDD" id="cd06260">
    <property type="entry name" value="DUF820-like"/>
    <property type="match status" value="1"/>
</dbReference>
<keyword evidence="3" id="KW-1185">Reference proteome</keyword>
<comment type="caution">
    <text evidence="2">The sequence shown here is derived from an EMBL/GenBank/DDBJ whole genome shotgun (WGS) entry which is preliminary data.</text>
</comment>
<dbReference type="SUPFAM" id="SSF52980">
    <property type="entry name" value="Restriction endonuclease-like"/>
    <property type="match status" value="1"/>
</dbReference>
<dbReference type="Pfam" id="PF05685">
    <property type="entry name" value="Uma2"/>
    <property type="match status" value="1"/>
</dbReference>
<dbReference type="InterPro" id="IPR012296">
    <property type="entry name" value="Nuclease_put_TT1808"/>
</dbReference>
<evidence type="ECO:0000259" key="1">
    <source>
        <dbReference type="Pfam" id="PF05685"/>
    </source>
</evidence>
<dbReference type="InterPro" id="IPR008538">
    <property type="entry name" value="Uma2"/>
</dbReference>
<protein>
    <recommendedName>
        <fullName evidence="1">Putative restriction endonuclease domain-containing protein</fullName>
    </recommendedName>
</protein>
<accession>V2Z3K2</accession>
<organism evidence="2 3">
    <name type="scientific">Catonella morbi ATCC 51271</name>
    <dbReference type="NCBI Taxonomy" id="592026"/>
    <lineage>
        <taxon>Bacteria</taxon>
        <taxon>Bacillati</taxon>
        <taxon>Bacillota</taxon>
        <taxon>Clostridia</taxon>
        <taxon>Lachnospirales</taxon>
        <taxon>Lachnospiraceae</taxon>
        <taxon>Catonella</taxon>
    </lineage>
</organism>